<protein>
    <recommendedName>
        <fullName evidence="1">Endonuclease/exonuclease/phosphatase domain-containing protein</fullName>
    </recommendedName>
</protein>
<evidence type="ECO:0000313" key="2">
    <source>
        <dbReference type="EMBL" id="KOF94916.1"/>
    </source>
</evidence>
<dbReference type="InterPro" id="IPR051055">
    <property type="entry name" value="PIF1_helicase"/>
</dbReference>
<gene>
    <name evidence="2" type="ORF">OCBIM_22000135mg</name>
</gene>
<name>A0A0L8I0H1_OCTBM</name>
<dbReference type="EMBL" id="KQ416841">
    <property type="protein sequence ID" value="KOF94916.1"/>
    <property type="molecule type" value="Genomic_DNA"/>
</dbReference>
<dbReference type="Pfam" id="PF03372">
    <property type="entry name" value="Exo_endo_phos"/>
    <property type="match status" value="1"/>
</dbReference>
<sequence>MKKRKRHCIIKFHKEKKEGKGRYRNLLMLYYPWRDEEIDLKADYPSYQEHYESVEATVHSNEAMFSVNGDELDRAYGDLKRMEPPEDAWDALAYVVLSHVRHLSGLFLIRFDATAIRTNPSVVREMDSFIQQTSSETLPSAAPTVTHGGLQIRLLNIRSYFEHEQDLKVANTLQNVDVFCFVETFFKPNQQVTSILPQTEITRADRPTALGRGGGVMTVAKQEITSTDIHLNVSGLEYTAVGVTISSTNINMITNYRSSVPVAPSLTNLDHLIRFLPRNHLTIVFHDFNVDLLDSSNHEILTTTNQFGFDQLVQKPTTTDYGSLLDHVYGNQDRRPQVTVTNCYFSDHDVVCVSLKF</sequence>
<accession>A0A0L8I0H1</accession>
<reference evidence="2" key="1">
    <citation type="submission" date="2015-07" db="EMBL/GenBank/DDBJ databases">
        <title>MeaNS - Measles Nucleotide Surveillance Program.</title>
        <authorList>
            <person name="Tran T."/>
            <person name="Druce J."/>
        </authorList>
    </citation>
    <scope>NUCLEOTIDE SEQUENCE</scope>
    <source>
        <strain evidence="2">UCB-OBI-ISO-001</strain>
        <tissue evidence="2">Gonad</tissue>
    </source>
</reference>
<dbReference type="PANTHER" id="PTHR47642:SF8">
    <property type="entry name" value="ATP-DEPENDENT DNA HELICASE"/>
    <property type="match status" value="1"/>
</dbReference>
<dbReference type="GO" id="GO:0003824">
    <property type="term" value="F:catalytic activity"/>
    <property type="evidence" value="ECO:0007669"/>
    <property type="project" value="InterPro"/>
</dbReference>
<dbReference type="Gene3D" id="3.60.10.10">
    <property type="entry name" value="Endonuclease/exonuclease/phosphatase"/>
    <property type="match status" value="1"/>
</dbReference>
<dbReference type="SUPFAM" id="SSF56219">
    <property type="entry name" value="DNase I-like"/>
    <property type="match status" value="1"/>
</dbReference>
<dbReference type="PANTHER" id="PTHR47642">
    <property type="entry name" value="ATP-DEPENDENT DNA HELICASE"/>
    <property type="match status" value="1"/>
</dbReference>
<dbReference type="AlphaFoldDB" id="A0A0L8I0H1"/>
<dbReference type="InterPro" id="IPR005135">
    <property type="entry name" value="Endo/exonuclease/phosphatase"/>
</dbReference>
<proteinExistence type="predicted"/>
<feature type="domain" description="Endonuclease/exonuclease/phosphatase" evidence="1">
    <location>
        <begin position="164"/>
        <end position="348"/>
    </location>
</feature>
<dbReference type="InterPro" id="IPR036691">
    <property type="entry name" value="Endo/exonu/phosph_ase_sf"/>
</dbReference>
<evidence type="ECO:0000259" key="1">
    <source>
        <dbReference type="Pfam" id="PF03372"/>
    </source>
</evidence>
<organism evidence="2">
    <name type="scientific">Octopus bimaculoides</name>
    <name type="common">California two-spotted octopus</name>
    <dbReference type="NCBI Taxonomy" id="37653"/>
    <lineage>
        <taxon>Eukaryota</taxon>
        <taxon>Metazoa</taxon>
        <taxon>Spiralia</taxon>
        <taxon>Lophotrochozoa</taxon>
        <taxon>Mollusca</taxon>
        <taxon>Cephalopoda</taxon>
        <taxon>Coleoidea</taxon>
        <taxon>Octopodiformes</taxon>
        <taxon>Octopoda</taxon>
        <taxon>Incirrata</taxon>
        <taxon>Octopodidae</taxon>
        <taxon>Octopus</taxon>
    </lineage>
</organism>